<dbReference type="EMBL" id="JFHC01000043">
    <property type="protein sequence ID" value="KDR40302.1"/>
    <property type="molecule type" value="Genomic_DNA"/>
</dbReference>
<organism evidence="2 3">
    <name type="scientific">Caballeronia glathei</name>
    <dbReference type="NCBI Taxonomy" id="60547"/>
    <lineage>
        <taxon>Bacteria</taxon>
        <taxon>Pseudomonadati</taxon>
        <taxon>Pseudomonadota</taxon>
        <taxon>Betaproteobacteria</taxon>
        <taxon>Burkholderiales</taxon>
        <taxon>Burkholderiaceae</taxon>
        <taxon>Caballeronia</taxon>
    </lineage>
</organism>
<protein>
    <submittedName>
        <fullName evidence="2">Uncharacterized protein</fullName>
    </submittedName>
</protein>
<reference evidence="2 3" key="1">
    <citation type="submission" date="2014-03" db="EMBL/GenBank/DDBJ databases">
        <title>Draft Genome Sequences of Four Burkholderia Strains.</title>
        <authorList>
            <person name="Liu X.Y."/>
            <person name="Li C.X."/>
            <person name="Xu J.H."/>
        </authorList>
    </citation>
    <scope>NUCLEOTIDE SEQUENCE [LARGE SCALE GENOMIC DNA]</scope>
    <source>
        <strain evidence="2 3">DSM 50014</strain>
    </source>
</reference>
<proteinExistence type="predicted"/>
<evidence type="ECO:0000313" key="2">
    <source>
        <dbReference type="EMBL" id="KDR40302.1"/>
    </source>
</evidence>
<keyword evidence="3" id="KW-1185">Reference proteome</keyword>
<evidence type="ECO:0000256" key="1">
    <source>
        <dbReference type="SAM" id="SignalP"/>
    </source>
</evidence>
<comment type="caution">
    <text evidence="2">The sequence shown here is derived from an EMBL/GenBank/DDBJ whole genome shotgun (WGS) entry which is preliminary data.</text>
</comment>
<sequence>MRPFFQRARLPSYPSFRDANFRLHHFMVILACAALCTAAQAASGAPIFVFRVSHQTALNVPVVINDAYVSLEPGAVYEQCLMSDVSAQSTGSPFAENGCPGPFIRFQALEPLAASAAVVRIRYTVSVPGEATADSVAIRRVPRARTEGIATVPDDGPWQELALGHASKFEVEVKDESSDDNGPYAISTNALSRWLGLDGSTP</sequence>
<keyword evidence="1" id="KW-0732">Signal</keyword>
<feature type="chain" id="PRO_5001664378" evidence="1">
    <location>
        <begin position="42"/>
        <end position="202"/>
    </location>
</feature>
<name>A0A069PIW1_9BURK</name>
<dbReference type="AlphaFoldDB" id="A0A069PIW1"/>
<gene>
    <name evidence="2" type="ORF">BG61_26575</name>
</gene>
<accession>A0A069PIW1</accession>
<feature type="signal peptide" evidence="1">
    <location>
        <begin position="1"/>
        <end position="41"/>
    </location>
</feature>
<evidence type="ECO:0000313" key="3">
    <source>
        <dbReference type="Proteomes" id="UP000027466"/>
    </source>
</evidence>
<dbReference type="Proteomes" id="UP000027466">
    <property type="component" value="Unassembled WGS sequence"/>
</dbReference>